<feature type="region of interest" description="Disordered" evidence="1">
    <location>
        <begin position="1"/>
        <end position="25"/>
    </location>
</feature>
<protein>
    <submittedName>
        <fullName evidence="2">Uncharacterized protein</fullName>
    </submittedName>
</protein>
<sequence>MTGLSLESSTDHWQPRVIQPESQRARSECWARWTGRPVNEGSADDDTTGSLVMRRAGISACKERDLAGQEVEFGMDGAARNVVALGSSKP</sequence>
<name>V5HSX7_BYSSN</name>
<dbReference type="EMBL" id="BAUL01000030">
    <property type="protein sequence ID" value="GAD92575.1"/>
    <property type="molecule type" value="Genomic_DNA"/>
</dbReference>
<reference evidence="3" key="1">
    <citation type="journal article" date="2014" name="Genome Announc.">
        <title>Draft genome sequence of the formaldehyde-resistant fungus Byssochlamys spectabilis No. 5 (anamorph Paecilomyces variotii No. 5) (NBRC109023).</title>
        <authorList>
            <person name="Oka T."/>
            <person name="Ekino K."/>
            <person name="Fukuda K."/>
            <person name="Nomura Y."/>
        </authorList>
    </citation>
    <scope>NUCLEOTIDE SEQUENCE [LARGE SCALE GENOMIC DNA]</scope>
    <source>
        <strain evidence="3">No. 5 / NBRC 109023</strain>
    </source>
</reference>
<dbReference type="HOGENOM" id="CLU_2440620_0_0_1"/>
<dbReference type="InParanoid" id="V5HSX7"/>
<evidence type="ECO:0000313" key="2">
    <source>
        <dbReference type="EMBL" id="GAD92575.1"/>
    </source>
</evidence>
<organism evidence="2 3">
    <name type="scientific">Byssochlamys spectabilis (strain No. 5 / NBRC 109023)</name>
    <name type="common">Paecilomyces variotii</name>
    <dbReference type="NCBI Taxonomy" id="1356009"/>
    <lineage>
        <taxon>Eukaryota</taxon>
        <taxon>Fungi</taxon>
        <taxon>Dikarya</taxon>
        <taxon>Ascomycota</taxon>
        <taxon>Pezizomycotina</taxon>
        <taxon>Eurotiomycetes</taxon>
        <taxon>Eurotiomycetidae</taxon>
        <taxon>Eurotiales</taxon>
        <taxon>Thermoascaceae</taxon>
        <taxon>Paecilomyces</taxon>
    </lineage>
</organism>
<evidence type="ECO:0000313" key="3">
    <source>
        <dbReference type="Proteomes" id="UP000018001"/>
    </source>
</evidence>
<dbReference type="AlphaFoldDB" id="V5HSX7"/>
<accession>V5HSX7</accession>
<proteinExistence type="predicted"/>
<gene>
    <name evidence="2" type="ORF">PVAR5_1168</name>
</gene>
<keyword evidence="3" id="KW-1185">Reference proteome</keyword>
<comment type="caution">
    <text evidence="2">The sequence shown here is derived from an EMBL/GenBank/DDBJ whole genome shotgun (WGS) entry which is preliminary data.</text>
</comment>
<evidence type="ECO:0000256" key="1">
    <source>
        <dbReference type="SAM" id="MobiDB-lite"/>
    </source>
</evidence>
<dbReference type="Proteomes" id="UP000018001">
    <property type="component" value="Unassembled WGS sequence"/>
</dbReference>